<evidence type="ECO:0000256" key="9">
    <source>
        <dbReference type="SAM" id="MobiDB-lite"/>
    </source>
</evidence>
<evidence type="ECO:0000256" key="7">
    <source>
        <dbReference type="ARBA" id="ARBA00023125"/>
    </source>
</evidence>
<evidence type="ECO:0000259" key="10">
    <source>
        <dbReference type="Pfam" id="PF03175"/>
    </source>
</evidence>
<evidence type="ECO:0000256" key="2">
    <source>
        <dbReference type="ARBA" id="ARBA00012417"/>
    </source>
</evidence>
<accession>A0ABN7SFE0</accession>
<keyword evidence="6" id="KW-0239">DNA-directed DNA polymerase</keyword>
<keyword evidence="7" id="KW-0238">DNA-binding</keyword>
<dbReference type="InterPro" id="IPR012337">
    <property type="entry name" value="RNaseH-like_sf"/>
</dbReference>
<evidence type="ECO:0000256" key="8">
    <source>
        <dbReference type="ARBA" id="ARBA00049244"/>
    </source>
</evidence>
<evidence type="ECO:0000256" key="6">
    <source>
        <dbReference type="ARBA" id="ARBA00022932"/>
    </source>
</evidence>
<dbReference type="EMBL" id="OU015569">
    <property type="protein sequence ID" value="CAG5096488.1"/>
    <property type="molecule type" value="Genomic_DNA"/>
</dbReference>
<dbReference type="EC" id="2.7.7.7" evidence="2"/>
<feature type="region of interest" description="Disordered" evidence="9">
    <location>
        <begin position="190"/>
        <end position="218"/>
    </location>
</feature>
<keyword evidence="4" id="KW-0548">Nucleotidyltransferase</keyword>
<organism evidence="11 12">
    <name type="scientific">Oikopleura dioica</name>
    <name type="common">Tunicate</name>
    <dbReference type="NCBI Taxonomy" id="34765"/>
    <lineage>
        <taxon>Eukaryota</taxon>
        <taxon>Metazoa</taxon>
        <taxon>Chordata</taxon>
        <taxon>Tunicata</taxon>
        <taxon>Appendicularia</taxon>
        <taxon>Copelata</taxon>
        <taxon>Oikopleuridae</taxon>
        <taxon>Oikopleura</taxon>
    </lineage>
</organism>
<keyword evidence="5" id="KW-0235">DNA replication</keyword>
<dbReference type="SUPFAM" id="SSF53098">
    <property type="entry name" value="Ribonuclease H-like"/>
    <property type="match status" value="1"/>
</dbReference>
<evidence type="ECO:0000256" key="3">
    <source>
        <dbReference type="ARBA" id="ARBA00022679"/>
    </source>
</evidence>
<name>A0ABN7SFE0_OIKDI</name>
<evidence type="ECO:0000256" key="5">
    <source>
        <dbReference type="ARBA" id="ARBA00022705"/>
    </source>
</evidence>
<sequence length="1287" mass="150672">MFHVIPSRTIAEATQRDWIHLWQAIVKFRWPDCLDVDEKIRYVKWRLDIKEDEKFTIADRIFERIRVCFQIPVRLFAGKIINDNVNNKRCYYATQPIKNKKYLNLLVASYPPDVFAREFKKFANVDYDELVRNPSKNRIIAADYEYERWRTSADQGFRAHGDITSDDEEEENPFEEFHSFAQNPFVNAEASEDDHSGYNSDESYENNSSESEEEEEELFTENYRPIRNLTCQVPNVFDDDTLVRILKDREVKELPVCPTKNCLYTHERPSCMQKHVKTCTNETKVRIRQSVQDGSIIDFVGELVAEGYLPSLDFTQDFYVAYDIECLMSRDMLTLGHEDSRKFHNLVSLVSLTNDGERKYFTRKDMRYESVLVMLTEFVNYLIDLRENMESFLPPSIIKGIEYYKDELGVKERRLKHTFDEIGVMRKKLQYLKDFTKLRIYAWNGEKYDLNVIYPMLASVLYEFVGQKSKDIYPIKRGGGYMMLDAAGLSFRDFMNLSGPMKLEKLANSCGLDSKEYSKGCFPYEWYTKVEHLYAAKNFPAYPCFYSTLESGAASKAETYATKMNEIIVERCAEIMPERRWNRDEGLIIQLVQYLGLDSLVTDPVLIEWCETNGDCTPKDIFKKHLSMLKRKFLYHAEKRCHQCDPKDAEIREFFRFDPVKYEESNLLWDEMEVAENHYCGAQSNMNMMLYLINYNYNDVKLLVGSIDRYAANYKRKFGLGVHADISIAKMAQKIAFIRYDKKCPPLYSPPAKADFYYNDCRQKLLGGICQVLHRAIYLNHKHDDPRIPNAAKFAPNGERYKTVVSLDFNSLYPWAVRRELPLGPGILYKMADKWDGRCRSDAYKFYNQGLFCQKQNSSLESIRWLEYLNWSEYDGRIEHSYNLREKKIAGHFVDGYAELPDTFVAPSIPKKVIFEFRGCTYHTCPVKECKVKPWLGVKKTMKDDEGKNIIVEISADELRKEDDARIHKIVDHLRAEYNDDLKMPQRWGERPGEILDEYGPLNFRHRIEIIYSCQWKKLWSRLELLNTPPISKSYPLIFKGAEQKHSGCKMFEAGVTEEDFLKTLRETYQSDENPKDILKSRSKFFGIALVDLESPPQVIVENPHVPPIFAKMKLESDMLHGYMKRVLPSKMVEQLYPSEENIFCYNTKRYLATSEMLAYLDRKGLKIRVHYFIEYYRGSPFENFVATMVKDRVAAKVANNDTMQLVIKLILNAMVGRFALAVSRFMATKIVGADKMYDAIRSPLLHSTKPLRVEDIALDPLHEIVSKKKRVTEDLAIHVQIFVYQE</sequence>
<dbReference type="InterPro" id="IPR043502">
    <property type="entry name" value="DNA/RNA_pol_sf"/>
</dbReference>
<protein>
    <recommendedName>
        <fullName evidence="2">DNA-directed DNA polymerase</fullName>
        <ecNumber evidence="2">2.7.7.7</ecNumber>
    </recommendedName>
</protein>
<keyword evidence="12" id="KW-1185">Reference proteome</keyword>
<proteinExistence type="inferred from homology"/>
<feature type="domain" description="DNA-directed DNA polymerase family B mitochondria/virus" evidence="10">
    <location>
        <begin position="1152"/>
        <end position="1236"/>
    </location>
</feature>
<feature type="compositionally biased region" description="Low complexity" evidence="9">
    <location>
        <begin position="198"/>
        <end position="209"/>
    </location>
</feature>
<evidence type="ECO:0000256" key="4">
    <source>
        <dbReference type="ARBA" id="ARBA00022695"/>
    </source>
</evidence>
<dbReference type="InterPro" id="IPR004868">
    <property type="entry name" value="DNA-dir_DNA_pol_B_mt/vir"/>
</dbReference>
<dbReference type="SUPFAM" id="SSF56672">
    <property type="entry name" value="DNA/RNA polymerases"/>
    <property type="match status" value="1"/>
</dbReference>
<evidence type="ECO:0000256" key="1">
    <source>
        <dbReference type="ARBA" id="ARBA00005755"/>
    </source>
</evidence>
<dbReference type="Pfam" id="PF03175">
    <property type="entry name" value="DNA_pol_B_2"/>
    <property type="match status" value="1"/>
</dbReference>
<reference evidence="11 12" key="1">
    <citation type="submission" date="2021-04" db="EMBL/GenBank/DDBJ databases">
        <authorList>
            <person name="Bliznina A."/>
        </authorList>
    </citation>
    <scope>NUCLEOTIDE SEQUENCE [LARGE SCALE GENOMIC DNA]</scope>
</reference>
<dbReference type="Proteomes" id="UP001158576">
    <property type="component" value="Chromosome XSR"/>
</dbReference>
<gene>
    <name evidence="11" type="ORF">OKIOD_LOCUS6199</name>
</gene>
<comment type="similarity">
    <text evidence="1">Belongs to the DNA polymerase type-B family.</text>
</comment>
<comment type="catalytic activity">
    <reaction evidence="8">
        <text>DNA(n) + a 2'-deoxyribonucleoside 5'-triphosphate = DNA(n+1) + diphosphate</text>
        <dbReference type="Rhea" id="RHEA:22508"/>
        <dbReference type="Rhea" id="RHEA-COMP:17339"/>
        <dbReference type="Rhea" id="RHEA-COMP:17340"/>
        <dbReference type="ChEBI" id="CHEBI:33019"/>
        <dbReference type="ChEBI" id="CHEBI:61560"/>
        <dbReference type="ChEBI" id="CHEBI:173112"/>
        <dbReference type="EC" id="2.7.7.7"/>
    </reaction>
</comment>
<evidence type="ECO:0000313" key="12">
    <source>
        <dbReference type="Proteomes" id="UP001158576"/>
    </source>
</evidence>
<keyword evidence="3" id="KW-0808">Transferase</keyword>
<evidence type="ECO:0000313" key="11">
    <source>
        <dbReference type="EMBL" id="CAG5096488.1"/>
    </source>
</evidence>